<dbReference type="AlphaFoldDB" id="A0AAP0DJ41"/>
<keyword evidence="12" id="KW-1185">Reference proteome</keyword>
<comment type="subcellular location">
    <subcellularLocation>
        <location evidence="1">Membrane</location>
        <topology evidence="1">Single-pass membrane protein</topology>
    </subcellularLocation>
</comment>
<feature type="compositionally biased region" description="Basic and acidic residues" evidence="7">
    <location>
        <begin position="141"/>
        <end position="162"/>
    </location>
</feature>
<evidence type="ECO:0000256" key="1">
    <source>
        <dbReference type="ARBA" id="ARBA00004167"/>
    </source>
</evidence>
<dbReference type="GO" id="GO:0016020">
    <property type="term" value="C:membrane"/>
    <property type="evidence" value="ECO:0007669"/>
    <property type="project" value="UniProtKB-SubCell"/>
</dbReference>
<keyword evidence="6 8" id="KW-0472">Membrane</keyword>
<dbReference type="GO" id="GO:0005794">
    <property type="term" value="C:Golgi apparatus"/>
    <property type="evidence" value="ECO:0007669"/>
    <property type="project" value="TreeGrafter"/>
</dbReference>
<evidence type="ECO:0000256" key="4">
    <source>
        <dbReference type="ARBA" id="ARBA00022968"/>
    </source>
</evidence>
<dbReference type="InterPro" id="IPR029962">
    <property type="entry name" value="TBL"/>
</dbReference>
<evidence type="ECO:0000259" key="9">
    <source>
        <dbReference type="Pfam" id="PF13839"/>
    </source>
</evidence>
<keyword evidence="4" id="KW-0735">Signal-anchor</keyword>
<accession>A0AAP0DJ41</accession>
<evidence type="ECO:0000313" key="11">
    <source>
        <dbReference type="EMBL" id="KAK9073672.1"/>
    </source>
</evidence>
<evidence type="ECO:0000256" key="3">
    <source>
        <dbReference type="ARBA" id="ARBA00022692"/>
    </source>
</evidence>
<evidence type="ECO:0000256" key="5">
    <source>
        <dbReference type="ARBA" id="ARBA00022989"/>
    </source>
</evidence>
<feature type="compositionally biased region" description="Basic and acidic residues" evidence="7">
    <location>
        <begin position="188"/>
        <end position="197"/>
    </location>
</feature>
<dbReference type="Proteomes" id="UP001408789">
    <property type="component" value="Unassembled WGS sequence"/>
</dbReference>
<dbReference type="EMBL" id="JBCNJP010000008">
    <property type="protein sequence ID" value="KAK9073672.1"/>
    <property type="molecule type" value="Genomic_DNA"/>
</dbReference>
<comment type="caution">
    <text evidence="11">The sequence shown here is derived from an EMBL/GenBank/DDBJ whole genome shotgun (WGS) entry which is preliminary data.</text>
</comment>
<dbReference type="PANTHER" id="PTHR32285:SF235">
    <property type="entry name" value="PROTEIN TRICHOME BIREFRINGENCE-LIKE 16"/>
    <property type="match status" value="1"/>
</dbReference>
<dbReference type="InterPro" id="IPR025846">
    <property type="entry name" value="TBL_N"/>
</dbReference>
<evidence type="ECO:0000259" key="10">
    <source>
        <dbReference type="Pfam" id="PF14416"/>
    </source>
</evidence>
<feature type="compositionally biased region" description="Low complexity" evidence="7">
    <location>
        <begin position="163"/>
        <end position="172"/>
    </location>
</feature>
<gene>
    <name evidence="11" type="ORF">SSX86_006266</name>
</gene>
<protein>
    <recommendedName>
        <fullName evidence="13">Trichome birefringence-like N-terminal domain-containing protein</fullName>
    </recommendedName>
</protein>
<evidence type="ECO:0000256" key="6">
    <source>
        <dbReference type="ARBA" id="ARBA00023136"/>
    </source>
</evidence>
<keyword evidence="3 8" id="KW-0812">Transmembrane</keyword>
<dbReference type="GO" id="GO:0016413">
    <property type="term" value="F:O-acetyltransferase activity"/>
    <property type="evidence" value="ECO:0007669"/>
    <property type="project" value="InterPro"/>
</dbReference>
<feature type="region of interest" description="Disordered" evidence="7">
    <location>
        <begin position="133"/>
        <end position="197"/>
    </location>
</feature>
<dbReference type="InterPro" id="IPR026057">
    <property type="entry name" value="TBL_C"/>
</dbReference>
<evidence type="ECO:0008006" key="13">
    <source>
        <dbReference type="Google" id="ProtNLM"/>
    </source>
</evidence>
<evidence type="ECO:0000313" key="12">
    <source>
        <dbReference type="Proteomes" id="UP001408789"/>
    </source>
</evidence>
<evidence type="ECO:0000256" key="8">
    <source>
        <dbReference type="SAM" id="Phobius"/>
    </source>
</evidence>
<keyword evidence="5 8" id="KW-1133">Transmembrane helix</keyword>
<reference evidence="11 12" key="1">
    <citation type="submission" date="2024-04" db="EMBL/GenBank/DDBJ databases">
        <title>The reference genome of an endangered Asteraceae, Deinandra increscens subsp. villosa, native to the Central Coast of California.</title>
        <authorList>
            <person name="Guilliams M."/>
            <person name="Hasenstab-Lehman K."/>
            <person name="Meyer R."/>
            <person name="Mcevoy S."/>
        </authorList>
    </citation>
    <scope>NUCLEOTIDE SEQUENCE [LARGE SCALE GENOMIC DNA]</scope>
    <source>
        <tissue evidence="11">Leaf</tissue>
    </source>
</reference>
<feature type="transmembrane region" description="Helical" evidence="8">
    <location>
        <begin position="16"/>
        <end position="34"/>
    </location>
</feature>
<feature type="domain" description="Trichome birefringence-like C-terminal" evidence="9">
    <location>
        <begin position="256"/>
        <end position="536"/>
    </location>
</feature>
<proteinExistence type="inferred from homology"/>
<evidence type="ECO:0000256" key="7">
    <source>
        <dbReference type="SAM" id="MobiDB-lite"/>
    </source>
</evidence>
<dbReference type="PANTHER" id="PTHR32285">
    <property type="entry name" value="PROTEIN TRICHOME BIREFRINGENCE-LIKE 9-RELATED"/>
    <property type="match status" value="1"/>
</dbReference>
<comment type="similarity">
    <text evidence="2">Belongs to the PC-esterase family. TBL subfamily.</text>
</comment>
<evidence type="ECO:0000256" key="2">
    <source>
        <dbReference type="ARBA" id="ARBA00007727"/>
    </source>
</evidence>
<dbReference type="Pfam" id="PF14416">
    <property type="entry name" value="PMR5N"/>
    <property type="match status" value="1"/>
</dbReference>
<organism evidence="11 12">
    <name type="scientific">Deinandra increscens subsp. villosa</name>
    <dbReference type="NCBI Taxonomy" id="3103831"/>
    <lineage>
        <taxon>Eukaryota</taxon>
        <taxon>Viridiplantae</taxon>
        <taxon>Streptophyta</taxon>
        <taxon>Embryophyta</taxon>
        <taxon>Tracheophyta</taxon>
        <taxon>Spermatophyta</taxon>
        <taxon>Magnoliopsida</taxon>
        <taxon>eudicotyledons</taxon>
        <taxon>Gunneridae</taxon>
        <taxon>Pentapetalae</taxon>
        <taxon>asterids</taxon>
        <taxon>campanulids</taxon>
        <taxon>Asterales</taxon>
        <taxon>Asteraceae</taxon>
        <taxon>Asteroideae</taxon>
        <taxon>Heliantheae alliance</taxon>
        <taxon>Madieae</taxon>
        <taxon>Madiinae</taxon>
        <taxon>Deinandra</taxon>
    </lineage>
</organism>
<sequence length="538" mass="60491">MKGGGGYFYEWRMKQLSLLFFFVVSTTFVVWSWGKNPLFNTIFPSHGQVLQLFPGGEVKVKEVAQSKDDLREAQRFVNVSPPEISINTPSLNTQEDEGAVNLASPLVSINTPSLKTRGDEEVVNIASPLNSITAPSLDIQGDNKDSSTAREKHHGNTTEVVEKSVSSEGSETYIDSKPPKQQLVEPTSPKKQDSDVEEKACNFGKGKWVRDADRPLYSGFGCKQWLSPMWACRLTQRTDFAYEKLRWQPKECQMDNFSGPEFLKRMQDKTLALIGDSLGRQQFQSLMCMITGGEDRQDVEDVGREYGLVKARGSVRPDGWAYRFPITNTTILYYWSASLCKLEPIDPGNKTTYFAMHLDRPPAFLQRFISRFDVVVLNTGHHWNRGKLNANRWIMYVGGKPNTDRKIADIANAKNLTIHSIVKWLSDEIPKYPGLKGFYRSISPRHFFNGDWNSGGTCDSTTPGALEVFKNESSDSMASGAVKGTNVKLLDITALSEVREEGHISRYSIRGTPGMQDCLHWCLPGIPDTWNELLFAQI</sequence>
<name>A0AAP0DJ41_9ASTR</name>
<feature type="domain" description="Trichome birefringence-like N-terminal" evidence="10">
    <location>
        <begin position="200"/>
        <end position="253"/>
    </location>
</feature>
<dbReference type="Pfam" id="PF13839">
    <property type="entry name" value="PC-Esterase"/>
    <property type="match status" value="1"/>
</dbReference>